<feature type="transmembrane region" description="Helical" evidence="7">
    <location>
        <begin position="432"/>
        <end position="454"/>
    </location>
</feature>
<dbReference type="EMBL" id="CP019699">
    <property type="protein sequence ID" value="AQS54931.1"/>
    <property type="molecule type" value="Genomic_DNA"/>
</dbReference>
<feature type="transmembrane region" description="Helical" evidence="7">
    <location>
        <begin position="6"/>
        <end position="25"/>
    </location>
</feature>
<dbReference type="KEGG" id="ntr:B0W44_03225"/>
<accession>A0A1U9K4F7</accession>
<keyword evidence="3" id="KW-0997">Cell inner membrane</keyword>
<feature type="transmembrane region" description="Helical" evidence="7">
    <location>
        <begin position="339"/>
        <end position="364"/>
    </location>
</feature>
<protein>
    <recommendedName>
        <fullName evidence="8">TRAP C4-dicarboxylate transport system permease DctM subunit domain-containing protein</fullName>
    </recommendedName>
</protein>
<feature type="transmembrane region" description="Helical" evidence="7">
    <location>
        <begin position="152"/>
        <end position="170"/>
    </location>
</feature>
<feature type="transmembrane region" description="Helical" evidence="7">
    <location>
        <begin position="228"/>
        <end position="245"/>
    </location>
</feature>
<dbReference type="GO" id="GO:0022857">
    <property type="term" value="F:transmembrane transporter activity"/>
    <property type="evidence" value="ECO:0007669"/>
    <property type="project" value="TreeGrafter"/>
</dbReference>
<feature type="transmembrane region" description="Helical" evidence="7">
    <location>
        <begin position="62"/>
        <end position="79"/>
    </location>
</feature>
<keyword evidence="4 7" id="KW-0812">Transmembrane</keyword>
<evidence type="ECO:0000259" key="8">
    <source>
        <dbReference type="Pfam" id="PF06808"/>
    </source>
</evidence>
<dbReference type="PANTHER" id="PTHR33362:SF3">
    <property type="entry name" value="SIALIC ACID TRAP TRANSPORTER PERMEASE PROTEIN SIAT"/>
    <property type="match status" value="1"/>
</dbReference>
<evidence type="ECO:0000256" key="1">
    <source>
        <dbReference type="ARBA" id="ARBA00004429"/>
    </source>
</evidence>
<feature type="transmembrane region" description="Helical" evidence="7">
    <location>
        <begin position="306"/>
        <end position="327"/>
    </location>
</feature>
<dbReference type="GO" id="GO:0005886">
    <property type="term" value="C:plasma membrane"/>
    <property type="evidence" value="ECO:0007669"/>
    <property type="project" value="UniProtKB-SubCell"/>
</dbReference>
<name>A0A1U9K4F7_9BACL</name>
<dbReference type="InterPro" id="IPR004681">
    <property type="entry name" value="TRAP_DctM"/>
</dbReference>
<sequence>MLGVPLPIWYLITLLVFVAILFVVLKRPMYEVMALSFVFTIVITGKFDLFWSSLLYPSTSSLFYAIFAFMVVAVVFDETKVVQRIIRLILSVVGRFRGGAGYVSLLGSTFMAALSGTGPGNVAATGVFTIPTMKKTGFPSPLAATTEMSASMLGNLIPPSGIVILTFGILEELHPGSIALSSWMIAAYGIGLWFFVQRWLTLWGFCKYYDVQPIPEEERPRFRQSFKLGWPALILPALIFIPLFMDAQMQNWIKGRIGEAGAEAFSFSVLMFTPGMAAAYALWIGRKAMSSGKINRSALNDMFRHSLNRVVPISVTIYMAYATSQVFVELGMEDAVRDWFVSLGLTTTVLIVVLPLFFMLLGMILPGSSQIAILGGATIASFAALGGDPVLFAALLPAMTGALEGMTPPLALGMYVAMGIAGSGFKETAKLTIIWVACHVLLSMLLLTGMLPVLGL</sequence>
<dbReference type="AlphaFoldDB" id="A0A1U9K4F7"/>
<feature type="domain" description="TRAP C4-dicarboxylate transport system permease DctM subunit" evidence="8">
    <location>
        <begin position="18"/>
        <end position="452"/>
    </location>
</feature>
<feature type="transmembrane region" description="Helical" evidence="7">
    <location>
        <begin position="408"/>
        <end position="425"/>
    </location>
</feature>
<dbReference type="PANTHER" id="PTHR33362">
    <property type="entry name" value="SIALIC ACID TRAP TRANSPORTER PERMEASE PROTEIN SIAT-RELATED"/>
    <property type="match status" value="1"/>
</dbReference>
<dbReference type="Pfam" id="PF06808">
    <property type="entry name" value="DctM"/>
    <property type="match status" value="1"/>
</dbReference>
<keyword evidence="5 7" id="KW-1133">Transmembrane helix</keyword>
<reference evidence="9 10" key="1">
    <citation type="journal article" date="2015" name="Int. J. Syst. Evol. Microbiol.">
        <title>Novibacillus thermophilus gen. nov., sp. nov., a Gram-staining-negative and moderately thermophilic member of the family Thermoactinomycetaceae.</title>
        <authorList>
            <person name="Yang G."/>
            <person name="Chen J."/>
            <person name="Zhou S."/>
        </authorList>
    </citation>
    <scope>NUCLEOTIDE SEQUENCE [LARGE SCALE GENOMIC DNA]</scope>
    <source>
        <strain evidence="9 10">SG-1</strain>
    </source>
</reference>
<keyword evidence="10" id="KW-1185">Reference proteome</keyword>
<dbReference type="STRING" id="1471761.B0W44_03225"/>
<evidence type="ECO:0000256" key="5">
    <source>
        <dbReference type="ARBA" id="ARBA00022989"/>
    </source>
</evidence>
<comment type="subcellular location">
    <subcellularLocation>
        <location evidence="1">Cell inner membrane</location>
        <topology evidence="1">Multi-pass membrane protein</topology>
    </subcellularLocation>
</comment>
<feature type="transmembrane region" description="Helical" evidence="7">
    <location>
        <begin position="176"/>
        <end position="196"/>
    </location>
</feature>
<evidence type="ECO:0000256" key="2">
    <source>
        <dbReference type="ARBA" id="ARBA00022475"/>
    </source>
</evidence>
<gene>
    <name evidence="9" type="ORF">B0W44_03225</name>
</gene>
<evidence type="ECO:0000256" key="3">
    <source>
        <dbReference type="ARBA" id="ARBA00022519"/>
    </source>
</evidence>
<dbReference type="InterPro" id="IPR010656">
    <property type="entry name" value="DctM"/>
</dbReference>
<evidence type="ECO:0000256" key="4">
    <source>
        <dbReference type="ARBA" id="ARBA00022692"/>
    </source>
</evidence>
<dbReference type="Proteomes" id="UP000188603">
    <property type="component" value="Chromosome"/>
</dbReference>
<organism evidence="9 10">
    <name type="scientific">Novibacillus thermophilus</name>
    <dbReference type="NCBI Taxonomy" id="1471761"/>
    <lineage>
        <taxon>Bacteria</taxon>
        <taxon>Bacillati</taxon>
        <taxon>Bacillota</taxon>
        <taxon>Bacilli</taxon>
        <taxon>Bacillales</taxon>
        <taxon>Thermoactinomycetaceae</taxon>
        <taxon>Novibacillus</taxon>
    </lineage>
</organism>
<keyword evidence="2" id="KW-1003">Cell membrane</keyword>
<dbReference type="OrthoDB" id="3761770at2"/>
<keyword evidence="6 7" id="KW-0472">Membrane</keyword>
<feature type="transmembrane region" description="Helical" evidence="7">
    <location>
        <begin position="371"/>
        <end position="396"/>
    </location>
</feature>
<evidence type="ECO:0000313" key="10">
    <source>
        <dbReference type="Proteomes" id="UP000188603"/>
    </source>
</evidence>
<evidence type="ECO:0000313" key="9">
    <source>
        <dbReference type="EMBL" id="AQS54931.1"/>
    </source>
</evidence>
<evidence type="ECO:0000256" key="7">
    <source>
        <dbReference type="SAM" id="Phobius"/>
    </source>
</evidence>
<dbReference type="RefSeq" id="WP_077718747.1">
    <property type="nucleotide sequence ID" value="NZ_CP019699.1"/>
</dbReference>
<evidence type="ECO:0000256" key="6">
    <source>
        <dbReference type="ARBA" id="ARBA00023136"/>
    </source>
</evidence>
<feature type="transmembrane region" description="Helical" evidence="7">
    <location>
        <begin position="265"/>
        <end position="285"/>
    </location>
</feature>
<feature type="transmembrane region" description="Helical" evidence="7">
    <location>
        <begin position="32"/>
        <end position="56"/>
    </location>
</feature>
<proteinExistence type="predicted"/>